<dbReference type="GO" id="GO:0050661">
    <property type="term" value="F:NADP binding"/>
    <property type="evidence" value="ECO:0007669"/>
    <property type="project" value="InterPro"/>
</dbReference>
<dbReference type="InterPro" id="IPR013785">
    <property type="entry name" value="Aldolase_TIM"/>
</dbReference>
<gene>
    <name evidence="8" type="primary">namA</name>
    <name evidence="8" type="ORF">NCTC10821_00127</name>
</gene>
<dbReference type="GO" id="GO:0010181">
    <property type="term" value="F:FMN binding"/>
    <property type="evidence" value="ECO:0007669"/>
    <property type="project" value="InterPro"/>
</dbReference>
<dbReference type="GO" id="GO:0003959">
    <property type="term" value="F:NADPH dehydrogenase activity"/>
    <property type="evidence" value="ECO:0007669"/>
    <property type="project" value="UniProtKB-EC"/>
</dbReference>
<sequence length="357" mass="39119">MDVEQIAQPVRLREVEIRNRIWMSPMAQYSATGDGCLTEWHLLHYGARAVGGVGMVMVESTAIGPDDRCTLVDPGIWSEAQVDSHRKVTDVIRRAGAVPAVQLQAAGRKSSHRVPWERSGQNSPVAPEEGGWIPVAPSAVPFGKLTVPRVLQRAEIAMVIDRFARAAVNAHDAGYDVVEVHAAHGYLLHQFLSPLSNQRADEYGGSLENRMRFPLAAARAVRNEFPSNKPVFFRVSTNDWAGGGFDLAEAIEFAQCLRELDIDLLDVTSGGLLVDAPPPPKPALNVESADRIRQDAGIRVAPVGQIGDPSVLEDVFSRTKVDAVFLGRPLLRDPYLALRLLAGDPHDLWPMQYHRAL</sequence>
<keyword evidence="3" id="KW-0288">FMN</keyword>
<keyword evidence="2" id="KW-0285">Flavoprotein</keyword>
<evidence type="ECO:0000259" key="7">
    <source>
        <dbReference type="Pfam" id="PF00724"/>
    </source>
</evidence>
<evidence type="ECO:0000313" key="8">
    <source>
        <dbReference type="EMBL" id="STZ56634.1"/>
    </source>
</evidence>
<evidence type="ECO:0000256" key="4">
    <source>
        <dbReference type="ARBA" id="ARBA00022857"/>
    </source>
</evidence>
<feature type="domain" description="NADH:flavin oxidoreductase/NADH oxidase N-terminal" evidence="7">
    <location>
        <begin position="8"/>
        <end position="342"/>
    </location>
</feature>
<dbReference type="Pfam" id="PF00724">
    <property type="entry name" value="Oxidored_FMN"/>
    <property type="match status" value="1"/>
</dbReference>
<dbReference type="EMBL" id="UGQT01000001">
    <property type="protein sequence ID" value="STZ56634.1"/>
    <property type="molecule type" value="Genomic_DNA"/>
</dbReference>
<protein>
    <submittedName>
        <fullName evidence="8">FAD/FMN-binding oxidoreductase</fullName>
        <ecNumber evidence="8">1.6.99.1</ecNumber>
    </submittedName>
</protein>
<evidence type="ECO:0000256" key="6">
    <source>
        <dbReference type="SAM" id="MobiDB-lite"/>
    </source>
</evidence>
<dbReference type="AlphaFoldDB" id="A0A378T879"/>
<dbReference type="CDD" id="cd02932">
    <property type="entry name" value="OYE_YqiM_FMN"/>
    <property type="match status" value="1"/>
</dbReference>
<feature type="region of interest" description="Disordered" evidence="6">
    <location>
        <begin position="109"/>
        <end position="130"/>
    </location>
</feature>
<comment type="cofactor">
    <cofactor evidence="1">
        <name>FMN</name>
        <dbReference type="ChEBI" id="CHEBI:58210"/>
    </cofactor>
</comment>
<dbReference type="InterPro" id="IPR001155">
    <property type="entry name" value="OxRdtase_FMN_N"/>
</dbReference>
<dbReference type="PANTHER" id="PTHR43303:SF4">
    <property type="entry name" value="NADPH DEHYDROGENASE C23G7.10C-RELATED"/>
    <property type="match status" value="1"/>
</dbReference>
<keyword evidence="4" id="KW-0521">NADP</keyword>
<dbReference type="EC" id="1.6.99.1" evidence="8"/>
<dbReference type="SUPFAM" id="SSF51395">
    <property type="entry name" value="FMN-linked oxidoreductases"/>
    <property type="match status" value="1"/>
</dbReference>
<keyword evidence="5 8" id="KW-0560">Oxidoreductase</keyword>
<evidence type="ECO:0000256" key="3">
    <source>
        <dbReference type="ARBA" id="ARBA00022643"/>
    </source>
</evidence>
<proteinExistence type="predicted"/>
<keyword evidence="9" id="KW-1185">Reference proteome</keyword>
<dbReference type="Gene3D" id="3.20.20.70">
    <property type="entry name" value="Aldolase class I"/>
    <property type="match status" value="1"/>
</dbReference>
<name>A0A378T879_9MYCO</name>
<organism evidence="8 9">
    <name type="scientific">Mycolicibacterium tokaiense</name>
    <dbReference type="NCBI Taxonomy" id="39695"/>
    <lineage>
        <taxon>Bacteria</taxon>
        <taxon>Bacillati</taxon>
        <taxon>Actinomycetota</taxon>
        <taxon>Actinomycetes</taxon>
        <taxon>Mycobacteriales</taxon>
        <taxon>Mycobacteriaceae</taxon>
        <taxon>Mycolicibacterium</taxon>
    </lineage>
</organism>
<dbReference type="PANTHER" id="PTHR43303">
    <property type="entry name" value="NADPH DEHYDROGENASE C23G7.10C-RELATED"/>
    <property type="match status" value="1"/>
</dbReference>
<reference evidence="8 9" key="1">
    <citation type="submission" date="2018-06" db="EMBL/GenBank/DDBJ databases">
        <authorList>
            <consortium name="Pathogen Informatics"/>
            <person name="Doyle S."/>
        </authorList>
    </citation>
    <scope>NUCLEOTIDE SEQUENCE [LARGE SCALE GENOMIC DNA]</scope>
    <source>
        <strain evidence="8 9">NCTC10821</strain>
    </source>
</reference>
<evidence type="ECO:0000256" key="1">
    <source>
        <dbReference type="ARBA" id="ARBA00001917"/>
    </source>
</evidence>
<accession>A0A378T879</accession>
<dbReference type="Proteomes" id="UP000254978">
    <property type="component" value="Unassembled WGS sequence"/>
</dbReference>
<evidence type="ECO:0000256" key="2">
    <source>
        <dbReference type="ARBA" id="ARBA00022630"/>
    </source>
</evidence>
<dbReference type="InterPro" id="IPR044152">
    <property type="entry name" value="YqjM-like"/>
</dbReference>
<evidence type="ECO:0000313" key="9">
    <source>
        <dbReference type="Proteomes" id="UP000254978"/>
    </source>
</evidence>
<evidence type="ECO:0000256" key="5">
    <source>
        <dbReference type="ARBA" id="ARBA00023002"/>
    </source>
</evidence>